<proteinExistence type="predicted"/>
<evidence type="ECO:0000313" key="2">
    <source>
        <dbReference type="Proteomes" id="UP000275408"/>
    </source>
</evidence>
<reference evidence="1 2" key="1">
    <citation type="journal article" date="2018" name="Sci. Rep.">
        <title>Comparative analysis of the Pocillopora damicornis genome highlights role of immune system in coral evolution.</title>
        <authorList>
            <person name="Cunning R."/>
            <person name="Bay R.A."/>
            <person name="Gillette P."/>
            <person name="Baker A.C."/>
            <person name="Traylor-Knowles N."/>
        </authorList>
    </citation>
    <scope>NUCLEOTIDE SEQUENCE [LARGE SCALE GENOMIC DNA]</scope>
    <source>
        <strain evidence="1">RSMAS</strain>
        <tissue evidence="1">Whole animal</tissue>
    </source>
</reference>
<name>A0A3M6UIY4_POCDA</name>
<protein>
    <submittedName>
        <fullName evidence="1">Uncharacterized protein</fullName>
    </submittedName>
</protein>
<gene>
    <name evidence="1" type="ORF">pdam_00000419</name>
</gene>
<organism evidence="1 2">
    <name type="scientific">Pocillopora damicornis</name>
    <name type="common">Cauliflower coral</name>
    <name type="synonym">Millepora damicornis</name>
    <dbReference type="NCBI Taxonomy" id="46731"/>
    <lineage>
        <taxon>Eukaryota</taxon>
        <taxon>Metazoa</taxon>
        <taxon>Cnidaria</taxon>
        <taxon>Anthozoa</taxon>
        <taxon>Hexacorallia</taxon>
        <taxon>Scleractinia</taxon>
        <taxon>Astrocoeniina</taxon>
        <taxon>Pocilloporidae</taxon>
        <taxon>Pocillopora</taxon>
    </lineage>
</organism>
<sequence>MHSSLNNIDLAVYNVNKDLKSVRHWFCRNGPICNTKKLEAMIIAFHKALKTNWDINIFYRDSLLKQQRHFKNLGVATLAALYGVFAAISKLLQKQSTARYPSSCSDALANSFAGYFIDKIDRIHATLIEKNSAQGNDANEVTLGNYVECNSVFSDFINVSYEDIKGLALRSINKSCVLDPLPAVRPKFLVFMFAVMNESLQPRADSQGPSQTSAFQEFIEFVWF</sequence>
<comment type="caution">
    <text evidence="1">The sequence shown here is derived from an EMBL/GenBank/DDBJ whole genome shotgun (WGS) entry which is preliminary data.</text>
</comment>
<evidence type="ECO:0000313" key="1">
    <source>
        <dbReference type="EMBL" id="RMX53630.1"/>
    </source>
</evidence>
<dbReference type="AlphaFoldDB" id="A0A3M6UIY4"/>
<dbReference type="Proteomes" id="UP000275408">
    <property type="component" value="Unassembled WGS sequence"/>
</dbReference>
<keyword evidence="2" id="KW-1185">Reference proteome</keyword>
<dbReference type="EMBL" id="RCHS01001413">
    <property type="protein sequence ID" value="RMX53630.1"/>
    <property type="molecule type" value="Genomic_DNA"/>
</dbReference>
<accession>A0A3M6UIY4</accession>